<dbReference type="PROSITE" id="PS50893">
    <property type="entry name" value="ABC_TRANSPORTER_2"/>
    <property type="match status" value="1"/>
</dbReference>
<dbReference type="RefSeq" id="WP_264485733.1">
    <property type="nucleotide sequence ID" value="NZ_JAPDDT010000001.1"/>
</dbReference>
<dbReference type="InterPro" id="IPR017871">
    <property type="entry name" value="ABC_transporter-like_CS"/>
</dbReference>
<protein>
    <submittedName>
        <fullName evidence="6">ABC transporter ATP-binding protein</fullName>
    </submittedName>
</protein>
<dbReference type="EMBL" id="JAPDDT010000001">
    <property type="protein sequence ID" value="MCW1921624.1"/>
    <property type="molecule type" value="Genomic_DNA"/>
</dbReference>
<evidence type="ECO:0000256" key="4">
    <source>
        <dbReference type="ARBA" id="ARBA00022840"/>
    </source>
</evidence>
<comment type="similarity">
    <text evidence="1">Belongs to the ABC transporter superfamily.</text>
</comment>
<dbReference type="Pfam" id="PF00005">
    <property type="entry name" value="ABC_tran"/>
    <property type="match status" value="1"/>
</dbReference>
<dbReference type="PANTHER" id="PTHR43335:SF3">
    <property type="entry name" value="ABC TRANSPORTER"/>
    <property type="match status" value="1"/>
</dbReference>
<gene>
    <name evidence="6" type="ORF">OKA05_03610</name>
</gene>
<evidence type="ECO:0000313" key="6">
    <source>
        <dbReference type="EMBL" id="MCW1921624.1"/>
    </source>
</evidence>
<name>A0ABT3GF16_9BACT</name>
<evidence type="ECO:0000259" key="5">
    <source>
        <dbReference type="PROSITE" id="PS50893"/>
    </source>
</evidence>
<evidence type="ECO:0000313" key="7">
    <source>
        <dbReference type="Proteomes" id="UP001320876"/>
    </source>
</evidence>
<dbReference type="InterPro" id="IPR027417">
    <property type="entry name" value="P-loop_NTPase"/>
</dbReference>
<sequence>MISWIDPLAGEPADLVRIAGLGVDYGERRAVDAVNLRVPPGEVFGLLGPNGAGKTTMFRVMATLLPPTRGEVALCGETIHDRPREVRSAISYMPDLAPMPSDLRAIEYLRFFAESYGLRGKARDNRVTECLESVGLQERAKDICTKLSLGMRQRLALAKAILHRPRLLILDEPASGLDPLARVDLKNALRRQADNGATVILSSHIMAEIQDLCTSIGLLQRGRLLDAGPIRKVLAKFGHAEMRVIVRAPGRRDEVAAWLREVPGVKAELRLLDDESIELRLDEAKLSRAALFTALGEARLGVTGMNVVETSVEEVVVRLGSQASLS</sequence>
<dbReference type="Proteomes" id="UP001320876">
    <property type="component" value="Unassembled WGS sequence"/>
</dbReference>
<proteinExistence type="inferred from homology"/>
<organism evidence="6 7">
    <name type="scientific">Luteolibacter arcticus</name>
    <dbReference type="NCBI Taxonomy" id="1581411"/>
    <lineage>
        <taxon>Bacteria</taxon>
        <taxon>Pseudomonadati</taxon>
        <taxon>Verrucomicrobiota</taxon>
        <taxon>Verrucomicrobiia</taxon>
        <taxon>Verrucomicrobiales</taxon>
        <taxon>Verrucomicrobiaceae</taxon>
        <taxon>Luteolibacter</taxon>
    </lineage>
</organism>
<evidence type="ECO:0000256" key="2">
    <source>
        <dbReference type="ARBA" id="ARBA00022448"/>
    </source>
</evidence>
<reference evidence="6 7" key="1">
    <citation type="submission" date="2022-10" db="EMBL/GenBank/DDBJ databases">
        <title>Luteolibacter arcticus strain CCTCC AB 2014275, whole genome shotgun sequencing project.</title>
        <authorList>
            <person name="Zhao G."/>
            <person name="Shen L."/>
        </authorList>
    </citation>
    <scope>NUCLEOTIDE SEQUENCE [LARGE SCALE GENOMIC DNA]</scope>
    <source>
        <strain evidence="6 7">CCTCC AB 2014275</strain>
    </source>
</reference>
<keyword evidence="2" id="KW-0813">Transport</keyword>
<feature type="domain" description="ABC transporter" evidence="5">
    <location>
        <begin position="16"/>
        <end position="246"/>
    </location>
</feature>
<comment type="caution">
    <text evidence="6">The sequence shown here is derived from an EMBL/GenBank/DDBJ whole genome shotgun (WGS) entry which is preliminary data.</text>
</comment>
<keyword evidence="3" id="KW-0547">Nucleotide-binding</keyword>
<dbReference type="GO" id="GO:0005524">
    <property type="term" value="F:ATP binding"/>
    <property type="evidence" value="ECO:0007669"/>
    <property type="project" value="UniProtKB-KW"/>
</dbReference>
<dbReference type="SMART" id="SM00382">
    <property type="entry name" value="AAA"/>
    <property type="match status" value="1"/>
</dbReference>
<dbReference type="Gene3D" id="3.40.50.300">
    <property type="entry name" value="P-loop containing nucleotide triphosphate hydrolases"/>
    <property type="match status" value="1"/>
</dbReference>
<dbReference type="CDD" id="cd03230">
    <property type="entry name" value="ABC_DR_subfamily_A"/>
    <property type="match status" value="1"/>
</dbReference>
<dbReference type="PROSITE" id="PS00211">
    <property type="entry name" value="ABC_TRANSPORTER_1"/>
    <property type="match status" value="1"/>
</dbReference>
<dbReference type="InterPro" id="IPR003439">
    <property type="entry name" value="ABC_transporter-like_ATP-bd"/>
</dbReference>
<dbReference type="SUPFAM" id="SSF52540">
    <property type="entry name" value="P-loop containing nucleoside triphosphate hydrolases"/>
    <property type="match status" value="1"/>
</dbReference>
<dbReference type="InterPro" id="IPR003593">
    <property type="entry name" value="AAA+_ATPase"/>
</dbReference>
<evidence type="ECO:0000256" key="1">
    <source>
        <dbReference type="ARBA" id="ARBA00005417"/>
    </source>
</evidence>
<accession>A0ABT3GF16</accession>
<keyword evidence="4 6" id="KW-0067">ATP-binding</keyword>
<dbReference type="PANTHER" id="PTHR43335">
    <property type="entry name" value="ABC TRANSPORTER, ATP-BINDING PROTEIN"/>
    <property type="match status" value="1"/>
</dbReference>
<evidence type="ECO:0000256" key="3">
    <source>
        <dbReference type="ARBA" id="ARBA00022741"/>
    </source>
</evidence>
<keyword evidence="7" id="KW-1185">Reference proteome</keyword>